<dbReference type="EMBL" id="JAFJZO010000036">
    <property type="protein sequence ID" value="KAG5490254.1"/>
    <property type="molecule type" value="Genomic_DNA"/>
</dbReference>
<dbReference type="Proteomes" id="UP000674318">
    <property type="component" value="Unassembled WGS sequence"/>
</dbReference>
<organism evidence="6 7">
    <name type="scientific">Porcisia hertigi</name>
    <dbReference type="NCBI Taxonomy" id="2761500"/>
    <lineage>
        <taxon>Eukaryota</taxon>
        <taxon>Discoba</taxon>
        <taxon>Euglenozoa</taxon>
        <taxon>Kinetoplastea</taxon>
        <taxon>Metakinetoplastina</taxon>
        <taxon>Trypanosomatida</taxon>
        <taxon>Trypanosomatidae</taxon>
        <taxon>Leishmaniinae</taxon>
        <taxon>Porcisia</taxon>
    </lineage>
</organism>
<comment type="caution">
    <text evidence="6">The sequence shown here is derived from an EMBL/GenBank/DDBJ whole genome shotgun (WGS) entry which is preliminary data.</text>
</comment>
<dbReference type="GO" id="GO:0000027">
    <property type="term" value="P:ribosomal large subunit assembly"/>
    <property type="evidence" value="ECO:0007669"/>
    <property type="project" value="TreeGrafter"/>
</dbReference>
<dbReference type="GO" id="GO:0005730">
    <property type="term" value="C:nucleolus"/>
    <property type="evidence" value="ECO:0007669"/>
    <property type="project" value="TreeGrafter"/>
</dbReference>
<feature type="repeat" description="WD" evidence="5">
    <location>
        <begin position="166"/>
        <end position="210"/>
    </location>
</feature>
<dbReference type="SMART" id="SM00320">
    <property type="entry name" value="WD40"/>
    <property type="match status" value="4"/>
</dbReference>
<reference evidence="6 7" key="1">
    <citation type="submission" date="2021-02" db="EMBL/GenBank/DDBJ databases">
        <title>Porcisia hertigi Genome sequencing and assembly.</title>
        <authorList>
            <person name="Almutairi H."/>
            <person name="Gatherer D."/>
        </authorList>
    </citation>
    <scope>NUCLEOTIDE SEQUENCE [LARGE SCALE GENOMIC DNA]</scope>
    <source>
        <strain evidence="6 7">C119</strain>
    </source>
</reference>
<dbReference type="RefSeq" id="XP_067752582.1">
    <property type="nucleotide sequence ID" value="XM_067896425.1"/>
</dbReference>
<keyword evidence="2 5" id="KW-0853">WD repeat</keyword>
<dbReference type="GeneID" id="94286502"/>
<keyword evidence="4" id="KW-0539">Nucleus</keyword>
<evidence type="ECO:0000313" key="7">
    <source>
        <dbReference type="Proteomes" id="UP000674318"/>
    </source>
</evidence>
<evidence type="ECO:0000256" key="2">
    <source>
        <dbReference type="ARBA" id="ARBA00022574"/>
    </source>
</evidence>
<dbReference type="PANTHER" id="PTHR19848:SF0">
    <property type="entry name" value="NOTCHLESS PROTEIN HOMOLOG 1"/>
    <property type="match status" value="1"/>
</dbReference>
<dbReference type="Gene3D" id="2.130.10.10">
    <property type="entry name" value="YVTN repeat-like/Quinoprotein amine dehydrogenase"/>
    <property type="match status" value="2"/>
</dbReference>
<dbReference type="OrthoDB" id="3367at2759"/>
<evidence type="ECO:0000256" key="5">
    <source>
        <dbReference type="PROSITE-ProRule" id="PRU00221"/>
    </source>
</evidence>
<evidence type="ECO:0000256" key="3">
    <source>
        <dbReference type="ARBA" id="ARBA00022737"/>
    </source>
</evidence>
<keyword evidence="7" id="KW-1185">Reference proteome</keyword>
<accession>A0A836HF03</accession>
<dbReference type="PANTHER" id="PTHR19848">
    <property type="entry name" value="WD40 REPEAT PROTEIN"/>
    <property type="match status" value="1"/>
</dbReference>
<dbReference type="PROSITE" id="PS50082">
    <property type="entry name" value="WD_REPEATS_2"/>
    <property type="match status" value="2"/>
</dbReference>
<dbReference type="InterPro" id="IPR001680">
    <property type="entry name" value="WD40_rpt"/>
</dbReference>
<evidence type="ECO:0000313" key="6">
    <source>
        <dbReference type="EMBL" id="KAG5490254.1"/>
    </source>
</evidence>
<protein>
    <submittedName>
        <fullName evidence="6">Uncharacterized protein</fullName>
    </submittedName>
</protein>
<dbReference type="KEGG" id="phet:94286502"/>
<gene>
    <name evidence="6" type="ORF">JKF63_00373</name>
</gene>
<sequence>MQEIIDTVIRYTVRSTARQEKPTPCFATRQFLCSLLLHRQLDSIRLSSIAHYMFSTESLIAVSRNGVQTISCEGNALWPTCTIPSESSREISGVTVTPEGALICSSDGIFYLENKNSIVTEEPDFRSYAQNILCISCTPDGKYIVTGSGTATVTIWSSDLKPLHHLTGHTDWVRFVKFARGRSPELQLFSAGDDGVICQWDVLAGSLISRVDYSLGECIQLFEVNFYSGLIAISSGAALIALYCPRSDNTTRAVGEDGLRLQPMALITSAHDCTPTAGKFTDDSQWLASASEDETIALTYVANPKIYFVCKEFVTRRRCFSFMNSFNSICILAAPPFSSVIVIAACSTDGTVVQWVVDPRTKRTSYTKKLHLSLGSLLGMDLIPGDDLNKLW</sequence>
<dbReference type="AlphaFoldDB" id="A0A836HF03"/>
<feature type="repeat" description="WD" evidence="5">
    <location>
        <begin position="125"/>
        <end position="157"/>
    </location>
</feature>
<name>A0A836HF03_9TRYP</name>
<evidence type="ECO:0000256" key="4">
    <source>
        <dbReference type="ARBA" id="ARBA00023242"/>
    </source>
</evidence>
<dbReference type="InterPro" id="IPR015943">
    <property type="entry name" value="WD40/YVTN_repeat-like_dom_sf"/>
</dbReference>
<proteinExistence type="predicted"/>
<dbReference type="InterPro" id="IPR036322">
    <property type="entry name" value="WD40_repeat_dom_sf"/>
</dbReference>
<keyword evidence="3" id="KW-0677">Repeat</keyword>
<comment type="subcellular location">
    <subcellularLocation>
        <location evidence="1">Nucleus</location>
    </subcellularLocation>
</comment>
<dbReference type="SUPFAM" id="SSF50978">
    <property type="entry name" value="WD40 repeat-like"/>
    <property type="match status" value="1"/>
</dbReference>
<evidence type="ECO:0000256" key="1">
    <source>
        <dbReference type="ARBA" id="ARBA00004123"/>
    </source>
</evidence>
<dbReference type="Pfam" id="PF00400">
    <property type="entry name" value="WD40"/>
    <property type="match status" value="3"/>
</dbReference>